<protein>
    <submittedName>
        <fullName evidence="1">Uncharacterized protein</fullName>
    </submittedName>
</protein>
<evidence type="ECO:0000313" key="2">
    <source>
        <dbReference type="Proteomes" id="UP000824120"/>
    </source>
</evidence>
<accession>A0A9J5W9Y3</accession>
<dbReference type="EMBL" id="JACXVP010000012">
    <property type="protein sequence ID" value="KAG5572127.1"/>
    <property type="molecule type" value="Genomic_DNA"/>
</dbReference>
<comment type="caution">
    <text evidence="1">The sequence shown here is derived from an EMBL/GenBank/DDBJ whole genome shotgun (WGS) entry which is preliminary data.</text>
</comment>
<name>A0A9J5W9Y3_SOLCO</name>
<reference evidence="1 2" key="1">
    <citation type="submission" date="2020-09" db="EMBL/GenBank/DDBJ databases">
        <title>De no assembly of potato wild relative species, Solanum commersonii.</title>
        <authorList>
            <person name="Cho K."/>
        </authorList>
    </citation>
    <scope>NUCLEOTIDE SEQUENCE [LARGE SCALE GENOMIC DNA]</scope>
    <source>
        <strain evidence="1">LZ3.2</strain>
        <tissue evidence="1">Leaf</tissue>
    </source>
</reference>
<evidence type="ECO:0000313" key="1">
    <source>
        <dbReference type="EMBL" id="KAG5572127.1"/>
    </source>
</evidence>
<dbReference type="Proteomes" id="UP000824120">
    <property type="component" value="Chromosome 12"/>
</dbReference>
<dbReference type="AlphaFoldDB" id="A0A9J5W9Y3"/>
<sequence>MVQAIQPYESLTTKGKKILQPFLVVHKISKLHDGPLNPGSSYRFVSGGLDPRQSPDHPPSAPIKKFLSFLLNLDWKRTYNY</sequence>
<proteinExistence type="predicted"/>
<keyword evidence="2" id="KW-1185">Reference proteome</keyword>
<organism evidence="1 2">
    <name type="scientific">Solanum commersonii</name>
    <name type="common">Commerson's wild potato</name>
    <name type="synonym">Commerson's nightshade</name>
    <dbReference type="NCBI Taxonomy" id="4109"/>
    <lineage>
        <taxon>Eukaryota</taxon>
        <taxon>Viridiplantae</taxon>
        <taxon>Streptophyta</taxon>
        <taxon>Embryophyta</taxon>
        <taxon>Tracheophyta</taxon>
        <taxon>Spermatophyta</taxon>
        <taxon>Magnoliopsida</taxon>
        <taxon>eudicotyledons</taxon>
        <taxon>Gunneridae</taxon>
        <taxon>Pentapetalae</taxon>
        <taxon>asterids</taxon>
        <taxon>lamiids</taxon>
        <taxon>Solanales</taxon>
        <taxon>Solanaceae</taxon>
        <taxon>Solanoideae</taxon>
        <taxon>Solaneae</taxon>
        <taxon>Solanum</taxon>
    </lineage>
</organism>
<gene>
    <name evidence="1" type="ORF">H5410_061893</name>
</gene>